<name>A0ABQ6F8D7_9RHOO</name>
<dbReference type="InterPro" id="IPR000524">
    <property type="entry name" value="Tscrpt_reg_HTH_GntR"/>
</dbReference>
<dbReference type="Pfam" id="PF07729">
    <property type="entry name" value="FCD"/>
    <property type="match status" value="1"/>
</dbReference>
<dbReference type="PANTHER" id="PTHR43537:SF34">
    <property type="entry name" value="PYRUVATE DEHYDROGENASE COMPLEX REPRESSOR"/>
    <property type="match status" value="1"/>
</dbReference>
<dbReference type="Gene3D" id="1.20.120.530">
    <property type="entry name" value="GntR ligand-binding domain-like"/>
    <property type="match status" value="1"/>
</dbReference>
<dbReference type="Proteomes" id="UP001157167">
    <property type="component" value="Unassembled WGS sequence"/>
</dbReference>
<dbReference type="SMART" id="SM00345">
    <property type="entry name" value="HTH_GNTR"/>
    <property type="match status" value="1"/>
</dbReference>
<sequence>MTMAKIAVQRLSDTIAHELERRILEGALKPGDRLQPERELAAELGVSRPSLREAIQKLVSKGLLHSRQGGGTYVTDRLDAGFTDPWGEMLRQHPNIQVDLLEFRGMLESEAAALAARRATDADIQRIGEAYARVERLFAQGPSAEVFEEQVRADLAFHQAIAEAAHNVMIGHLTASLFRVTHDHIDRNLRHLRRLEDDWQELREQHAAIWDAVKRRDPVAAQAAVRRHMTFVEESMLARAQHEERESRARVTRKLAPQGA</sequence>
<evidence type="ECO:0000313" key="9">
    <source>
        <dbReference type="Proteomes" id="UP001157167"/>
    </source>
</evidence>
<evidence type="ECO:0000259" key="7">
    <source>
        <dbReference type="PROSITE" id="PS50949"/>
    </source>
</evidence>
<keyword evidence="4" id="KW-0804">Transcription</keyword>
<comment type="caution">
    <text evidence="8">The sequence shown here is derived from an EMBL/GenBank/DDBJ whole genome shotgun (WGS) entry which is preliminary data.</text>
</comment>
<dbReference type="PANTHER" id="PTHR43537">
    <property type="entry name" value="TRANSCRIPTIONAL REGULATOR, GNTR FAMILY"/>
    <property type="match status" value="1"/>
</dbReference>
<dbReference type="PRINTS" id="PR00035">
    <property type="entry name" value="HTHGNTR"/>
</dbReference>
<keyword evidence="1" id="KW-0678">Repressor</keyword>
<keyword evidence="3" id="KW-0238">DNA-binding</keyword>
<comment type="function">
    <text evidence="5">Transcriptional repressor for the pyruvate dehydrogenase complex genes aceEF and lpd.</text>
</comment>
<dbReference type="SMART" id="SM00895">
    <property type="entry name" value="FCD"/>
    <property type="match status" value="1"/>
</dbReference>
<dbReference type="InterPro" id="IPR008920">
    <property type="entry name" value="TF_FadR/GntR_C"/>
</dbReference>
<evidence type="ECO:0000313" key="8">
    <source>
        <dbReference type="EMBL" id="GLT21832.1"/>
    </source>
</evidence>
<evidence type="ECO:0000256" key="3">
    <source>
        <dbReference type="ARBA" id="ARBA00023125"/>
    </source>
</evidence>
<gene>
    <name evidence="8" type="primary">pdhR</name>
    <name evidence="8" type="ORF">GCM10007933_12860</name>
</gene>
<dbReference type="Gene3D" id="1.10.10.10">
    <property type="entry name" value="Winged helix-like DNA-binding domain superfamily/Winged helix DNA-binding domain"/>
    <property type="match status" value="1"/>
</dbReference>
<dbReference type="SUPFAM" id="SSF48008">
    <property type="entry name" value="GntR ligand-binding domain-like"/>
    <property type="match status" value="1"/>
</dbReference>
<evidence type="ECO:0000256" key="4">
    <source>
        <dbReference type="ARBA" id="ARBA00023163"/>
    </source>
</evidence>
<dbReference type="EMBL" id="BSPX01000014">
    <property type="protein sequence ID" value="GLT21832.1"/>
    <property type="molecule type" value="Genomic_DNA"/>
</dbReference>
<accession>A0ABQ6F8D7</accession>
<dbReference type="InterPro" id="IPR036390">
    <property type="entry name" value="WH_DNA-bd_sf"/>
</dbReference>
<dbReference type="InterPro" id="IPR011711">
    <property type="entry name" value="GntR_C"/>
</dbReference>
<evidence type="ECO:0000256" key="6">
    <source>
        <dbReference type="ARBA" id="ARBA00039592"/>
    </source>
</evidence>
<dbReference type="SUPFAM" id="SSF46785">
    <property type="entry name" value="Winged helix' DNA-binding domain"/>
    <property type="match status" value="1"/>
</dbReference>
<evidence type="ECO:0000256" key="2">
    <source>
        <dbReference type="ARBA" id="ARBA00023015"/>
    </source>
</evidence>
<dbReference type="CDD" id="cd07377">
    <property type="entry name" value="WHTH_GntR"/>
    <property type="match status" value="1"/>
</dbReference>
<keyword evidence="2" id="KW-0805">Transcription regulation</keyword>
<proteinExistence type="predicted"/>
<reference evidence="9" key="1">
    <citation type="journal article" date="2019" name="Int. J. Syst. Evol. Microbiol.">
        <title>The Global Catalogue of Microorganisms (GCM) 10K type strain sequencing project: providing services to taxonomists for standard genome sequencing and annotation.</title>
        <authorList>
            <consortium name="The Broad Institute Genomics Platform"/>
            <consortium name="The Broad Institute Genome Sequencing Center for Infectious Disease"/>
            <person name="Wu L."/>
            <person name="Ma J."/>
        </authorList>
    </citation>
    <scope>NUCLEOTIDE SEQUENCE [LARGE SCALE GENOMIC DNA]</scope>
    <source>
        <strain evidence="9">NBRC 102407</strain>
    </source>
</reference>
<protein>
    <recommendedName>
        <fullName evidence="6">Pyruvate dehydrogenase complex repressor</fullName>
    </recommendedName>
</protein>
<dbReference type="InterPro" id="IPR036388">
    <property type="entry name" value="WH-like_DNA-bd_sf"/>
</dbReference>
<evidence type="ECO:0000256" key="1">
    <source>
        <dbReference type="ARBA" id="ARBA00022491"/>
    </source>
</evidence>
<organism evidence="8 9">
    <name type="scientific">Zoogloea oryzae</name>
    <dbReference type="NCBI Taxonomy" id="310767"/>
    <lineage>
        <taxon>Bacteria</taxon>
        <taxon>Pseudomonadati</taxon>
        <taxon>Pseudomonadota</taxon>
        <taxon>Betaproteobacteria</taxon>
        <taxon>Rhodocyclales</taxon>
        <taxon>Zoogloeaceae</taxon>
        <taxon>Zoogloea</taxon>
    </lineage>
</organism>
<keyword evidence="9" id="KW-1185">Reference proteome</keyword>
<feature type="domain" description="HTH gntR-type" evidence="7">
    <location>
        <begin position="9"/>
        <end position="77"/>
    </location>
</feature>
<evidence type="ECO:0000256" key="5">
    <source>
        <dbReference type="ARBA" id="ARBA00037357"/>
    </source>
</evidence>
<dbReference type="Pfam" id="PF00392">
    <property type="entry name" value="GntR"/>
    <property type="match status" value="1"/>
</dbReference>
<dbReference type="PROSITE" id="PS50949">
    <property type="entry name" value="HTH_GNTR"/>
    <property type="match status" value="1"/>
</dbReference>